<evidence type="ECO:0000313" key="10">
    <source>
        <dbReference type="EMBL" id="MEB3429097.1"/>
    </source>
</evidence>
<dbReference type="PIRSF" id="PIRSF002869">
    <property type="entry name" value="MviN"/>
    <property type="match status" value="1"/>
</dbReference>
<evidence type="ECO:0000256" key="5">
    <source>
        <dbReference type="ARBA" id="ARBA00022984"/>
    </source>
</evidence>
<feature type="transmembrane region" description="Helical" evidence="8">
    <location>
        <begin position="344"/>
        <end position="366"/>
    </location>
</feature>
<comment type="caution">
    <text evidence="8">Lacks conserved residue(s) required for the propagation of feature annotation.</text>
</comment>
<comment type="caution">
    <text evidence="10">The sequence shown here is derived from an EMBL/GenBank/DDBJ whole genome shotgun (WGS) entry which is preliminary data.</text>
</comment>
<keyword evidence="2 8" id="KW-1003">Cell membrane</keyword>
<feature type="transmembrane region" description="Helical" evidence="8">
    <location>
        <begin position="270"/>
        <end position="287"/>
    </location>
</feature>
<dbReference type="HAMAP" id="MF_02078">
    <property type="entry name" value="MurJ_MviN"/>
    <property type="match status" value="1"/>
</dbReference>
<evidence type="ECO:0000256" key="6">
    <source>
        <dbReference type="ARBA" id="ARBA00022989"/>
    </source>
</evidence>
<evidence type="ECO:0000256" key="3">
    <source>
        <dbReference type="ARBA" id="ARBA00022692"/>
    </source>
</evidence>
<protein>
    <recommendedName>
        <fullName evidence="8">Probable lipid II flippase MurJ</fullName>
    </recommendedName>
</protein>
<comment type="function">
    <text evidence="8 9">Involved in peptidoglycan biosynthesis. Transports lipid-linked peptidoglycan precursors from the inner to the outer leaflet of the cytoplasmic membrane.</text>
</comment>
<keyword evidence="6 8" id="KW-1133">Transmembrane helix</keyword>
<feature type="transmembrane region" description="Helical" evidence="8">
    <location>
        <begin position="50"/>
        <end position="71"/>
    </location>
</feature>
<name>A0AAW9MX61_9FIRM</name>
<dbReference type="RefSeq" id="WP_324619244.1">
    <property type="nucleotide sequence ID" value="NZ_JAYKOT010000003.1"/>
</dbReference>
<sequence length="510" mass="55983">MDRKKIISASILIGVLGIVSKLMGAFRVMAIGWKFGQGIETDAYNAAIKVTMVSMSIIGAAIFTALVPVLANVKEKYGTRGKFKFFNNISNIVLVLALFIGLVTYIFAPVIIKIMFTSFQKEKFDLAVSLTRLAVPIIPALALMNLVTGYLHSFNIYGPYAFMGIPYNLVFFIYLFAFPISIEGLIMATFLANLTQIIIQLPQTFKTGFRPRPLIDLKDPFVPKMIGLIIPVAIGQAAQQINIIIDQNLASGLADGVITALDNASKINDSIIAIFITGFTTVMFPLLSEAFEKKDNEKILSLVDSALGAVFLITIPATIGIMVLSKDLIRVMFERYMFTKNDTLVTAGAFFYYSLGLTGQGLRMLFSKVYYSLQDTKTPMINGLFAVGINIALDLILIKFMGHKGLALATSLAITISTLYLIYGLRKKIPEINFTGFIIEFVKILISSAIMGIAVYFVNSTLNGLGIVGFTSILIDIVIAFVVYLIMIVITRVKSIDLYVGAIKKKLKKA</sequence>
<dbReference type="CDD" id="cd13123">
    <property type="entry name" value="MATE_MurJ_like"/>
    <property type="match status" value="1"/>
</dbReference>
<evidence type="ECO:0000256" key="1">
    <source>
        <dbReference type="ARBA" id="ARBA00004651"/>
    </source>
</evidence>
<dbReference type="AlphaFoldDB" id="A0AAW9MX61"/>
<evidence type="ECO:0000256" key="2">
    <source>
        <dbReference type="ARBA" id="ARBA00022475"/>
    </source>
</evidence>
<organism evidence="10 11">
    <name type="scientific">Citroniella saccharovorans</name>
    <dbReference type="NCBI Taxonomy" id="2053367"/>
    <lineage>
        <taxon>Bacteria</taxon>
        <taxon>Bacillati</taxon>
        <taxon>Bacillota</taxon>
        <taxon>Tissierellia</taxon>
        <taxon>Tissierellales</taxon>
        <taxon>Peptoniphilaceae</taxon>
        <taxon>Citroniella</taxon>
    </lineage>
</organism>
<evidence type="ECO:0000313" key="11">
    <source>
        <dbReference type="Proteomes" id="UP001357733"/>
    </source>
</evidence>
<keyword evidence="5 8" id="KW-0573">Peptidoglycan synthesis</keyword>
<comment type="subcellular location">
    <subcellularLocation>
        <location evidence="1 8">Cell membrane</location>
        <topology evidence="1 8">Multi-pass membrane protein</topology>
    </subcellularLocation>
</comment>
<dbReference type="NCBIfam" id="TIGR01695">
    <property type="entry name" value="murJ_mviN"/>
    <property type="match status" value="1"/>
</dbReference>
<feature type="transmembrane region" description="Helical" evidence="8">
    <location>
        <begin position="406"/>
        <end position="425"/>
    </location>
</feature>
<dbReference type="GO" id="GO:0071555">
    <property type="term" value="P:cell wall organization"/>
    <property type="evidence" value="ECO:0007669"/>
    <property type="project" value="UniProtKB-UniRule"/>
</dbReference>
<dbReference type="GO" id="GO:0005886">
    <property type="term" value="C:plasma membrane"/>
    <property type="evidence" value="ECO:0007669"/>
    <property type="project" value="UniProtKB-SubCell"/>
</dbReference>
<dbReference type="InterPro" id="IPR004268">
    <property type="entry name" value="MurJ"/>
</dbReference>
<evidence type="ECO:0000256" key="8">
    <source>
        <dbReference type="HAMAP-Rule" id="MF_02078"/>
    </source>
</evidence>
<gene>
    <name evidence="8 10" type="primary">murJ</name>
    <name evidence="10" type="ORF">VLK81_03520</name>
</gene>
<feature type="transmembrane region" description="Helical" evidence="8">
    <location>
        <begin position="378"/>
        <end position="400"/>
    </location>
</feature>
<comment type="similarity">
    <text evidence="8 9">Belongs to the MurJ/MviN family.</text>
</comment>
<dbReference type="GO" id="GO:0015648">
    <property type="term" value="F:lipid-linked peptidoglycan transporter activity"/>
    <property type="evidence" value="ECO:0007669"/>
    <property type="project" value="UniProtKB-UniRule"/>
</dbReference>
<feature type="transmembrane region" description="Helical" evidence="8">
    <location>
        <begin position="464"/>
        <end position="490"/>
    </location>
</feature>
<dbReference type="PRINTS" id="PR01806">
    <property type="entry name" value="VIRFACTRMVIN"/>
</dbReference>
<dbReference type="GO" id="GO:0009252">
    <property type="term" value="P:peptidoglycan biosynthetic process"/>
    <property type="evidence" value="ECO:0007669"/>
    <property type="project" value="UniProtKB-UniRule"/>
</dbReference>
<feature type="transmembrane region" description="Helical" evidence="8">
    <location>
        <begin position="91"/>
        <end position="112"/>
    </location>
</feature>
<dbReference type="GO" id="GO:0034204">
    <property type="term" value="P:lipid translocation"/>
    <property type="evidence" value="ECO:0007669"/>
    <property type="project" value="TreeGrafter"/>
</dbReference>
<accession>A0AAW9MX61</accession>
<keyword evidence="7 8" id="KW-0472">Membrane</keyword>
<keyword evidence="8 9" id="KW-0961">Cell wall biogenesis/degradation</keyword>
<dbReference type="InterPro" id="IPR051050">
    <property type="entry name" value="Lipid_II_flippase_MurJ/MviN"/>
</dbReference>
<evidence type="ECO:0000256" key="9">
    <source>
        <dbReference type="PIRNR" id="PIRNR002869"/>
    </source>
</evidence>
<dbReference type="Proteomes" id="UP001357733">
    <property type="component" value="Unassembled WGS sequence"/>
</dbReference>
<keyword evidence="4 8" id="KW-0133">Cell shape</keyword>
<comment type="pathway">
    <text evidence="8">Cell wall biogenesis; peptidoglycan biosynthesis.</text>
</comment>
<keyword evidence="8 9" id="KW-0813">Transport</keyword>
<dbReference type="PANTHER" id="PTHR47019">
    <property type="entry name" value="LIPID II FLIPPASE MURJ"/>
    <property type="match status" value="1"/>
</dbReference>
<feature type="transmembrane region" description="Helical" evidence="8">
    <location>
        <begin position="437"/>
        <end position="458"/>
    </location>
</feature>
<proteinExistence type="inferred from homology"/>
<dbReference type="Pfam" id="PF03023">
    <property type="entry name" value="MurJ"/>
    <property type="match status" value="1"/>
</dbReference>
<keyword evidence="3 8" id="KW-0812">Transmembrane</keyword>
<evidence type="ECO:0000256" key="4">
    <source>
        <dbReference type="ARBA" id="ARBA00022960"/>
    </source>
</evidence>
<dbReference type="GO" id="GO:0008360">
    <property type="term" value="P:regulation of cell shape"/>
    <property type="evidence" value="ECO:0007669"/>
    <property type="project" value="UniProtKB-UniRule"/>
</dbReference>
<evidence type="ECO:0000256" key="7">
    <source>
        <dbReference type="ARBA" id="ARBA00023136"/>
    </source>
</evidence>
<dbReference type="PANTHER" id="PTHR47019:SF1">
    <property type="entry name" value="LIPID II FLIPPASE MURJ"/>
    <property type="match status" value="1"/>
</dbReference>
<dbReference type="EMBL" id="JAYKOT010000003">
    <property type="protein sequence ID" value="MEB3429097.1"/>
    <property type="molecule type" value="Genomic_DNA"/>
</dbReference>
<reference evidence="10 11" key="1">
    <citation type="submission" date="2024-01" db="EMBL/GenBank/DDBJ databases">
        <title>Complete genome sequence of Citroniella saccharovorans strain M6.X9, isolated from human fecal sample.</title>
        <authorList>
            <person name="Cheng G."/>
            <person name="Westerholm M."/>
            <person name="Schnurer A."/>
        </authorList>
    </citation>
    <scope>NUCLEOTIDE SEQUENCE [LARGE SCALE GENOMIC DNA]</scope>
    <source>
        <strain evidence="10 11">DSM 29873</strain>
    </source>
</reference>
<feature type="transmembrane region" description="Helical" evidence="8">
    <location>
        <begin position="133"/>
        <end position="151"/>
    </location>
</feature>
<feature type="transmembrane region" description="Helical" evidence="8">
    <location>
        <begin position="299"/>
        <end position="324"/>
    </location>
</feature>
<keyword evidence="11" id="KW-1185">Reference proteome</keyword>
<feature type="transmembrane region" description="Helical" evidence="8">
    <location>
        <begin position="6"/>
        <end position="29"/>
    </location>
</feature>